<dbReference type="RefSeq" id="WP_078795317.1">
    <property type="nucleotide sequence ID" value="NZ_CP040516.1"/>
</dbReference>
<comment type="caution">
    <text evidence="1">The sequence shown here is derived from an EMBL/GenBank/DDBJ whole genome shotgun (WGS) entry which is preliminary data.</text>
</comment>
<dbReference type="AlphaFoldDB" id="A0AAQ3I7W4"/>
<proteinExistence type="predicted"/>
<protein>
    <submittedName>
        <fullName evidence="1">Uncharacterized protein</fullName>
    </submittedName>
</protein>
<gene>
    <name evidence="1" type="ORF">QT385_06645</name>
</gene>
<dbReference type="Proteomes" id="UP001239265">
    <property type="component" value="Unassembled WGS sequence"/>
</dbReference>
<name>A0AAQ3I7W4_ELIMR</name>
<dbReference type="EMBL" id="JAUCQJ010000002">
    <property type="protein sequence ID" value="MDQ8748308.1"/>
    <property type="molecule type" value="Genomic_DNA"/>
</dbReference>
<sequence>MTPMKNAVTLNGKEIDLTGYFETLSRGPNDPNFHTKMEISSYEEIGYLQHSILLVCRQALEASEQIADGLDFSRLLELVQKLIPHTELELLSRIQRSVL</sequence>
<organism evidence="1 2">
    <name type="scientific">Elizabethkingia miricola</name>
    <name type="common">Chryseobacterium miricola</name>
    <dbReference type="NCBI Taxonomy" id="172045"/>
    <lineage>
        <taxon>Bacteria</taxon>
        <taxon>Pseudomonadati</taxon>
        <taxon>Bacteroidota</taxon>
        <taxon>Flavobacteriia</taxon>
        <taxon>Flavobacteriales</taxon>
        <taxon>Weeksellaceae</taxon>
        <taxon>Elizabethkingia</taxon>
    </lineage>
</organism>
<evidence type="ECO:0000313" key="2">
    <source>
        <dbReference type="Proteomes" id="UP001239265"/>
    </source>
</evidence>
<evidence type="ECO:0000313" key="1">
    <source>
        <dbReference type="EMBL" id="MDQ8748308.1"/>
    </source>
</evidence>
<accession>A0AAQ3I7W4</accession>
<reference evidence="1 2" key="1">
    <citation type="submission" date="2023-06" db="EMBL/GenBank/DDBJ databases">
        <title>Nosocomial Elizabethkingia miricola genome.</title>
        <authorList>
            <person name="Morgado S."/>
            <person name="Fonseca E."/>
            <person name="Freitas F."/>
            <person name="Vicente A.C."/>
        </authorList>
    </citation>
    <scope>NUCLEOTIDE SEQUENCE [LARGE SCALE GENOMIC DNA]</scope>
    <source>
        <strain evidence="1 2">EM15</strain>
    </source>
</reference>